<organism evidence="1 2">
    <name type="scientific">Candidatus Faecalibacterium faecigallinarum</name>
    <dbReference type="NCBI Taxonomy" id="2838577"/>
    <lineage>
        <taxon>Bacteria</taxon>
        <taxon>Bacillati</taxon>
        <taxon>Bacillota</taxon>
        <taxon>Clostridia</taxon>
        <taxon>Eubacteriales</taxon>
        <taxon>Oscillospiraceae</taxon>
        <taxon>Faecalibacterium</taxon>
    </lineage>
</organism>
<dbReference type="EMBL" id="DWWN01000034">
    <property type="protein sequence ID" value="HJC45403.1"/>
    <property type="molecule type" value="Genomic_DNA"/>
</dbReference>
<name>A0A9D2T363_9FIRM</name>
<dbReference type="Proteomes" id="UP000823906">
    <property type="component" value="Unassembled WGS sequence"/>
</dbReference>
<reference evidence="1" key="2">
    <citation type="submission" date="2021-04" db="EMBL/GenBank/DDBJ databases">
        <authorList>
            <person name="Gilroy R."/>
        </authorList>
    </citation>
    <scope>NUCLEOTIDE SEQUENCE</scope>
    <source>
        <strain evidence="1">ChiSjej5B23-2810</strain>
    </source>
</reference>
<comment type="caution">
    <text evidence="1">The sequence shown here is derived from an EMBL/GenBank/DDBJ whole genome shotgun (WGS) entry which is preliminary data.</text>
</comment>
<evidence type="ECO:0000313" key="1">
    <source>
        <dbReference type="EMBL" id="HJC45403.1"/>
    </source>
</evidence>
<evidence type="ECO:0000313" key="2">
    <source>
        <dbReference type="Proteomes" id="UP000823906"/>
    </source>
</evidence>
<dbReference type="AlphaFoldDB" id="A0A9D2T363"/>
<sequence>MPLNGYKSLCQEQQAIIVSSEQGRQHRAINSDRCFVTHYQIDGAVIRTGLRCDYLLINEDKSDAYLIELKGTDIVHAVDQLEATAQTLKQALQNYHIKYRLVHTKARTHALMETKFIKFRQRHGKPGEFLHRENTLEETI</sequence>
<proteinExistence type="predicted"/>
<protein>
    <submittedName>
        <fullName evidence="1">Uncharacterized protein</fullName>
    </submittedName>
</protein>
<gene>
    <name evidence="1" type="ORF">H9703_04610</name>
</gene>
<reference evidence="1" key="1">
    <citation type="journal article" date="2021" name="PeerJ">
        <title>Extensive microbial diversity within the chicken gut microbiome revealed by metagenomics and culture.</title>
        <authorList>
            <person name="Gilroy R."/>
            <person name="Ravi A."/>
            <person name="Getino M."/>
            <person name="Pursley I."/>
            <person name="Horton D.L."/>
            <person name="Alikhan N.F."/>
            <person name="Baker D."/>
            <person name="Gharbi K."/>
            <person name="Hall N."/>
            <person name="Watson M."/>
            <person name="Adriaenssens E.M."/>
            <person name="Foster-Nyarko E."/>
            <person name="Jarju S."/>
            <person name="Secka A."/>
            <person name="Antonio M."/>
            <person name="Oren A."/>
            <person name="Chaudhuri R.R."/>
            <person name="La Ragione R."/>
            <person name="Hildebrand F."/>
            <person name="Pallen M.J."/>
        </authorList>
    </citation>
    <scope>NUCLEOTIDE SEQUENCE</scope>
    <source>
        <strain evidence="1">ChiSjej5B23-2810</strain>
    </source>
</reference>
<accession>A0A9D2T363</accession>